<dbReference type="Proteomes" id="UP001515480">
    <property type="component" value="Unassembled WGS sequence"/>
</dbReference>
<dbReference type="SUPFAM" id="SSF51735">
    <property type="entry name" value="NAD(P)-binding Rossmann-fold domains"/>
    <property type="match status" value="1"/>
</dbReference>
<dbReference type="PANTHER" id="PTHR43245">
    <property type="entry name" value="BIFUNCTIONAL POLYMYXIN RESISTANCE PROTEIN ARNA"/>
    <property type="match status" value="1"/>
</dbReference>
<comment type="caution">
    <text evidence="2">The sequence shown here is derived from an EMBL/GenBank/DDBJ whole genome shotgun (WGS) entry which is preliminary data.</text>
</comment>
<dbReference type="InterPro" id="IPR050177">
    <property type="entry name" value="Lipid_A_modif_metabolic_enz"/>
</dbReference>
<dbReference type="Pfam" id="PF01370">
    <property type="entry name" value="Epimerase"/>
    <property type="match status" value="1"/>
</dbReference>
<accession>A0AB34KD96</accession>
<dbReference type="PROSITE" id="PS00061">
    <property type="entry name" value="ADH_SHORT"/>
    <property type="match status" value="1"/>
</dbReference>
<dbReference type="InterPro" id="IPR020904">
    <property type="entry name" value="Sc_DH/Rdtase_CS"/>
</dbReference>
<gene>
    <name evidence="2" type="ORF">AB1Y20_001717</name>
</gene>
<proteinExistence type="predicted"/>
<evidence type="ECO:0000313" key="3">
    <source>
        <dbReference type="Proteomes" id="UP001515480"/>
    </source>
</evidence>
<dbReference type="PANTHER" id="PTHR43245:SF55">
    <property type="entry name" value="NAD(P)-BINDING DOMAIN-CONTAINING PROTEIN"/>
    <property type="match status" value="1"/>
</dbReference>
<protein>
    <recommendedName>
        <fullName evidence="1">NAD-dependent epimerase/dehydratase domain-containing protein</fullName>
    </recommendedName>
</protein>
<dbReference type="AlphaFoldDB" id="A0AB34KD96"/>
<dbReference type="EMBL" id="JBGBPQ010000001">
    <property type="protein sequence ID" value="KAL1530821.1"/>
    <property type="molecule type" value="Genomic_DNA"/>
</dbReference>
<feature type="domain" description="NAD-dependent epimerase/dehydratase" evidence="1">
    <location>
        <begin position="30"/>
        <end position="212"/>
    </location>
</feature>
<evidence type="ECO:0000313" key="2">
    <source>
        <dbReference type="EMBL" id="KAL1530821.1"/>
    </source>
</evidence>
<dbReference type="InterPro" id="IPR001509">
    <property type="entry name" value="Epimerase_deHydtase"/>
</dbReference>
<dbReference type="Gene3D" id="3.40.50.720">
    <property type="entry name" value="NAD(P)-binding Rossmann-like Domain"/>
    <property type="match status" value="1"/>
</dbReference>
<reference evidence="2 3" key="1">
    <citation type="journal article" date="2024" name="Science">
        <title>Giant polyketide synthase enzymes in the biosynthesis of giant marine polyether toxins.</title>
        <authorList>
            <person name="Fallon T.R."/>
            <person name="Shende V.V."/>
            <person name="Wierzbicki I.H."/>
            <person name="Pendleton A.L."/>
            <person name="Watervoot N.F."/>
            <person name="Auber R.P."/>
            <person name="Gonzalez D.J."/>
            <person name="Wisecaver J.H."/>
            <person name="Moore B.S."/>
        </authorList>
    </citation>
    <scope>NUCLEOTIDE SEQUENCE [LARGE SCALE GENOMIC DNA]</scope>
    <source>
        <strain evidence="2 3">12B1</strain>
    </source>
</reference>
<organism evidence="2 3">
    <name type="scientific">Prymnesium parvum</name>
    <name type="common">Toxic golden alga</name>
    <dbReference type="NCBI Taxonomy" id="97485"/>
    <lineage>
        <taxon>Eukaryota</taxon>
        <taxon>Haptista</taxon>
        <taxon>Haptophyta</taxon>
        <taxon>Prymnesiophyceae</taxon>
        <taxon>Prymnesiales</taxon>
        <taxon>Prymnesiaceae</taxon>
        <taxon>Prymnesium</taxon>
    </lineage>
</organism>
<keyword evidence="3" id="KW-1185">Reference proteome</keyword>
<name>A0AB34KD96_PRYPA</name>
<dbReference type="InterPro" id="IPR036291">
    <property type="entry name" value="NAD(P)-bd_dom_sf"/>
</dbReference>
<evidence type="ECO:0000259" key="1">
    <source>
        <dbReference type="Pfam" id="PF01370"/>
    </source>
</evidence>
<sequence length="316" mass="33814">MSLKAAVAAAAAAAAAAGALYAYRSRKRTIVITGGCGNLGVKLATHLLSAGEVNVVLLEHPDYFDESRVPRGAKVVLGDLSDGGGAWKRAIRGADSLVHFSAVNPYPNASWEECAASMSHTFNVFLAAVESRVRRVVFASSNHVMGGYKDLPEITRITPTTPPNCGTFLLNLENQKKSGNAVAYASAKLAGEQLARALACTTDRTSFVVLRIGWCQPGENLPSTLNPAGSPLQYQNKVEGLGESKATDDSIDVNWFTSMWLSNGDFVRYFSAALRARTPPREMVLVNAMSCNSGMRWSLNETEAALGVKAQDNSRK</sequence>